<comment type="caution">
    <text evidence="2">The sequence shown here is derived from an EMBL/GenBank/DDBJ whole genome shotgun (WGS) entry which is preliminary data.</text>
</comment>
<dbReference type="EMBL" id="CBFW010000436">
    <property type="protein sequence ID" value="CDC77439.1"/>
    <property type="molecule type" value="Genomic_DNA"/>
</dbReference>
<name>R6U5V0_9BACT</name>
<dbReference type="AlphaFoldDB" id="R6U5V0"/>
<dbReference type="Proteomes" id="UP000017938">
    <property type="component" value="Unassembled WGS sequence"/>
</dbReference>
<evidence type="ECO:0000259" key="1">
    <source>
        <dbReference type="Pfam" id="PF12728"/>
    </source>
</evidence>
<evidence type="ECO:0000313" key="2">
    <source>
        <dbReference type="EMBL" id="CDC77439.1"/>
    </source>
</evidence>
<dbReference type="GO" id="GO:0003677">
    <property type="term" value="F:DNA binding"/>
    <property type="evidence" value="ECO:0007669"/>
    <property type="project" value="InterPro"/>
</dbReference>
<dbReference type="Pfam" id="PF12728">
    <property type="entry name" value="HTH_17"/>
    <property type="match status" value="1"/>
</dbReference>
<organism evidence="2 3">
    <name type="scientific">Candidatus Colimorpha enterica</name>
    <dbReference type="NCBI Taxonomy" id="3083063"/>
    <lineage>
        <taxon>Bacteria</taxon>
        <taxon>Pseudomonadati</taxon>
        <taxon>Bacteroidota</taxon>
        <taxon>Bacteroidia</taxon>
        <taxon>Bacteroidales</taxon>
        <taxon>Candidatus Colimorpha</taxon>
    </lineage>
</organism>
<dbReference type="InterPro" id="IPR041657">
    <property type="entry name" value="HTH_17"/>
</dbReference>
<accession>R6U5V0</accession>
<dbReference type="NCBIfam" id="TIGR01764">
    <property type="entry name" value="excise"/>
    <property type="match status" value="1"/>
</dbReference>
<reference evidence="2" key="1">
    <citation type="submission" date="2012-11" db="EMBL/GenBank/DDBJ databases">
        <title>Dependencies among metagenomic species, viruses, plasmids and units of genetic variation.</title>
        <authorList>
            <person name="Nielsen H.B."/>
            <person name="Almeida M."/>
            <person name="Juncker A.S."/>
            <person name="Rasmussen S."/>
            <person name="Li J."/>
            <person name="Sunagawa S."/>
            <person name="Plichta D."/>
            <person name="Gautier L."/>
            <person name="Le Chatelier E."/>
            <person name="Peletier E."/>
            <person name="Bonde I."/>
            <person name="Nielsen T."/>
            <person name="Manichanh C."/>
            <person name="Arumugam M."/>
            <person name="Batto J."/>
            <person name="Santos M.B.Q.D."/>
            <person name="Blom N."/>
            <person name="Borruel N."/>
            <person name="Burgdorf K.S."/>
            <person name="Boumezbeur F."/>
            <person name="Casellas F."/>
            <person name="Dore J."/>
            <person name="Guarner F."/>
            <person name="Hansen T."/>
            <person name="Hildebrand F."/>
            <person name="Kaas R.S."/>
            <person name="Kennedy S."/>
            <person name="Kristiansen K."/>
            <person name="Kultima J.R."/>
            <person name="Leonard P."/>
            <person name="Levenez F."/>
            <person name="Lund O."/>
            <person name="Moumen B."/>
            <person name="Le Paslier D."/>
            <person name="Pons N."/>
            <person name="Pedersen O."/>
            <person name="Prifti E."/>
            <person name="Qin J."/>
            <person name="Raes J."/>
            <person name="Tap J."/>
            <person name="Tims S."/>
            <person name="Ussery D.W."/>
            <person name="Yamada T."/>
            <person name="MetaHit consortium"/>
            <person name="Renault P."/>
            <person name="Sicheritz-Ponten T."/>
            <person name="Bork P."/>
            <person name="Wang J."/>
            <person name="Brunak S."/>
            <person name="Ehrlich S.D."/>
        </authorList>
    </citation>
    <scope>NUCLEOTIDE SEQUENCE [LARGE SCALE GENOMIC DNA]</scope>
</reference>
<sequence length="65" mass="7572">MTKPVEYKDVKEYPNALSVSEVAEILRICKKTVYKLIHKGEIHAVRIGSEFRVPKRSLHRYMNGN</sequence>
<feature type="domain" description="Helix-turn-helix" evidence="1">
    <location>
        <begin position="17"/>
        <end position="64"/>
    </location>
</feature>
<dbReference type="InterPro" id="IPR010093">
    <property type="entry name" value="SinI_DNA-bd"/>
</dbReference>
<protein>
    <submittedName>
        <fullName evidence="2">DNA binding domain protein excisionase family</fullName>
    </submittedName>
</protein>
<proteinExistence type="predicted"/>
<gene>
    <name evidence="2" type="ORF">BN580_00436</name>
</gene>
<dbReference type="STRING" id="1263015.BN580_00436"/>
<evidence type="ECO:0000313" key="3">
    <source>
        <dbReference type="Proteomes" id="UP000017938"/>
    </source>
</evidence>